<dbReference type="GO" id="GO:0033969">
    <property type="term" value="F:gamma-glutamyl-gamma-aminobutyrate hydrolase activity"/>
    <property type="evidence" value="ECO:0007669"/>
    <property type="project" value="TreeGrafter"/>
</dbReference>
<dbReference type="InterPro" id="IPR029062">
    <property type="entry name" value="Class_I_gatase-like"/>
</dbReference>
<dbReference type="PANTHER" id="PTHR43235:SF1">
    <property type="entry name" value="GLUTAMINE AMIDOTRANSFERASE PB2B2.05-RELATED"/>
    <property type="match status" value="1"/>
</dbReference>
<sequence>MAILSSTSPIIGITSYVAHDINSFCSPAAYSKAVQRAGGIPILLPPMQLDVSAILERIDGVILTGGGDIEPECYGGVEHPTIYGTDRDRDTAELNLAHHLLKLDKPILGICRGLEILNVACGGSLITHIPDVFGETVLHRVERLTPSSHSVDIFPDTCLGGVLGQSSVQVVSWHHQAVSHAPEGWRVCAKAPDGLIEALEHETHPWAIALQWHPEMSPHDPLQQRIFTAFIQAAQGNH</sequence>
<dbReference type="OrthoDB" id="9813383at2"/>
<dbReference type="CDD" id="cd01745">
    <property type="entry name" value="GATase1_2"/>
    <property type="match status" value="1"/>
</dbReference>
<accession>A0A1E5QEM4</accession>
<dbReference type="InterPro" id="IPR044668">
    <property type="entry name" value="PuuD-like"/>
</dbReference>
<dbReference type="EMBL" id="MJGC01000099">
    <property type="protein sequence ID" value="OEJ73122.1"/>
    <property type="molecule type" value="Genomic_DNA"/>
</dbReference>
<dbReference type="RefSeq" id="WP_069969263.1">
    <property type="nucleotide sequence ID" value="NZ_CM124774.1"/>
</dbReference>
<dbReference type="SUPFAM" id="SSF52317">
    <property type="entry name" value="Class I glutamine amidotransferase-like"/>
    <property type="match status" value="1"/>
</dbReference>
<dbReference type="GO" id="GO:0005829">
    <property type="term" value="C:cytosol"/>
    <property type="evidence" value="ECO:0007669"/>
    <property type="project" value="TreeGrafter"/>
</dbReference>
<dbReference type="GO" id="GO:0006598">
    <property type="term" value="P:polyamine catabolic process"/>
    <property type="evidence" value="ECO:0007669"/>
    <property type="project" value="TreeGrafter"/>
</dbReference>
<name>A0A1E5QEM4_9CYAN</name>
<proteinExistence type="predicted"/>
<dbReference type="AlphaFoldDB" id="A0A1E5QEM4"/>
<dbReference type="InterPro" id="IPR011697">
    <property type="entry name" value="Peptidase_C26"/>
</dbReference>
<reference evidence="1" key="1">
    <citation type="submission" date="2016-09" db="EMBL/GenBank/DDBJ databases">
        <title>Draft genome of thermotolerant cyanobacterium Desertifilum sp. strain IPPAS B-1220.</title>
        <authorList>
            <person name="Sinetova M.A."/>
            <person name="Bolakhan K."/>
            <person name="Zayadan B.K."/>
            <person name="Mironov K.S."/>
            <person name="Ustinova V."/>
            <person name="Kupriyanova E.V."/>
            <person name="Sidorov R.A."/>
            <person name="Skrypnik A.N."/>
            <person name="Gogoleva N.E."/>
            <person name="Gogolev Y.V."/>
            <person name="Los D.A."/>
        </authorList>
    </citation>
    <scope>NUCLEOTIDE SEQUENCE [LARGE SCALE GENOMIC DNA]</scope>
    <source>
        <strain evidence="1">IPPAS B-1220</strain>
    </source>
</reference>
<organism evidence="1">
    <name type="scientific">Desertifilum tharense IPPAS B-1220</name>
    <dbReference type="NCBI Taxonomy" id="1781255"/>
    <lineage>
        <taxon>Bacteria</taxon>
        <taxon>Bacillati</taxon>
        <taxon>Cyanobacteriota</taxon>
        <taxon>Cyanophyceae</taxon>
        <taxon>Desertifilales</taxon>
        <taxon>Desertifilaceae</taxon>
        <taxon>Desertifilum</taxon>
    </lineage>
</organism>
<dbReference type="Gene3D" id="3.40.50.880">
    <property type="match status" value="1"/>
</dbReference>
<dbReference type="PANTHER" id="PTHR43235">
    <property type="entry name" value="GLUTAMINE AMIDOTRANSFERASE PB2B2.05-RELATED"/>
    <property type="match status" value="1"/>
</dbReference>
<evidence type="ECO:0000313" key="1">
    <source>
        <dbReference type="EMBL" id="OEJ73122.1"/>
    </source>
</evidence>
<protein>
    <submittedName>
        <fullName evidence="1">Peptidase C26</fullName>
    </submittedName>
</protein>
<dbReference type="Pfam" id="PF07722">
    <property type="entry name" value="Peptidase_C26"/>
    <property type="match status" value="1"/>
</dbReference>
<dbReference type="PROSITE" id="PS51273">
    <property type="entry name" value="GATASE_TYPE_1"/>
    <property type="match status" value="1"/>
</dbReference>
<gene>
    <name evidence="1" type="ORF">BH720_21470</name>
</gene>
<comment type="caution">
    <text evidence="1">The sequence shown here is derived from an EMBL/GenBank/DDBJ whole genome shotgun (WGS) entry which is preliminary data.</text>
</comment>
<dbReference type="STRING" id="1781255.BH720_21470"/>